<evidence type="ECO:0000313" key="2">
    <source>
        <dbReference type="Proteomes" id="UP001208567"/>
    </source>
</evidence>
<evidence type="ECO:0000313" key="1">
    <source>
        <dbReference type="EMBL" id="GLC32186.1"/>
    </source>
</evidence>
<evidence type="ECO:0008006" key="3">
    <source>
        <dbReference type="Google" id="ProtNLM"/>
    </source>
</evidence>
<dbReference type="EMBL" id="BRXR01000001">
    <property type="protein sequence ID" value="GLC32186.1"/>
    <property type="molecule type" value="Genomic_DNA"/>
</dbReference>
<accession>A0ABQ5NAG3</accession>
<dbReference type="RefSeq" id="WP_264851495.1">
    <property type="nucleotide sequence ID" value="NZ_BRXR01000001.1"/>
</dbReference>
<dbReference type="SUPFAM" id="SSF55729">
    <property type="entry name" value="Acyl-CoA N-acyltransferases (Nat)"/>
    <property type="match status" value="1"/>
</dbReference>
<dbReference type="CDD" id="cd04301">
    <property type="entry name" value="NAT_SF"/>
    <property type="match status" value="1"/>
</dbReference>
<gene>
    <name evidence="1" type="ORF">bsdE14_35960</name>
</gene>
<dbReference type="Pfam" id="PF13420">
    <property type="entry name" value="Acetyltransf_4"/>
    <property type="match status" value="1"/>
</dbReference>
<protein>
    <recommendedName>
        <fullName evidence="3">N-acetyltransferase domain-containing protein</fullName>
    </recommendedName>
</protein>
<keyword evidence="2" id="KW-1185">Reference proteome</keyword>
<reference evidence="1 2" key="1">
    <citation type="journal article" date="2024" name="Int. J. Syst. Evol. Microbiol.">
        <title>Clostridium omnivorum sp. nov., isolated from anoxic soil under the treatment of reductive soil disinfestation.</title>
        <authorList>
            <person name="Ueki A."/>
            <person name="Tonouchi A."/>
            <person name="Kaku N."/>
            <person name="Honma S."/>
            <person name="Ueki K."/>
        </authorList>
    </citation>
    <scope>NUCLEOTIDE SEQUENCE [LARGE SCALE GENOMIC DNA]</scope>
    <source>
        <strain evidence="1 2">E14</strain>
    </source>
</reference>
<comment type="caution">
    <text evidence="1">The sequence shown here is derived from an EMBL/GenBank/DDBJ whole genome shotgun (WGS) entry which is preliminary data.</text>
</comment>
<dbReference type="Gene3D" id="3.40.630.30">
    <property type="match status" value="1"/>
</dbReference>
<dbReference type="Proteomes" id="UP001208567">
    <property type="component" value="Unassembled WGS sequence"/>
</dbReference>
<name>A0ABQ5NAG3_9CLOT</name>
<dbReference type="InterPro" id="IPR016181">
    <property type="entry name" value="Acyl_CoA_acyltransferase"/>
</dbReference>
<proteinExistence type="predicted"/>
<sequence>MFDINIKIDDISISSIEKEDIIYIQKWINNQQALNINIENPLGLKELYQRFLEYYVSESEFFLKLNRGENLIGVLKGRLEFKNNNEVWFWYYLIDHEFRGKGIGSNIVKEVMNYFSNNFGIYNFYTGVPAKDDDIKRFWLNNNFNLIRVSKNFFNINGEEIDMHILKAKAYM</sequence>
<organism evidence="1 2">
    <name type="scientific">Clostridium omnivorum</name>
    <dbReference type="NCBI Taxonomy" id="1604902"/>
    <lineage>
        <taxon>Bacteria</taxon>
        <taxon>Bacillati</taxon>
        <taxon>Bacillota</taxon>
        <taxon>Clostridia</taxon>
        <taxon>Eubacteriales</taxon>
        <taxon>Clostridiaceae</taxon>
        <taxon>Clostridium</taxon>
    </lineage>
</organism>